<protein>
    <recommendedName>
        <fullName evidence="1">PilZ domain-containing protein</fullName>
    </recommendedName>
</protein>
<comment type="caution">
    <text evidence="2">The sequence shown here is derived from an EMBL/GenBank/DDBJ whole genome shotgun (WGS) entry which is preliminary data.</text>
</comment>
<name>A0A0F9Q3X6_9ZZZZ</name>
<dbReference type="SUPFAM" id="SSF141371">
    <property type="entry name" value="PilZ domain-like"/>
    <property type="match status" value="1"/>
</dbReference>
<dbReference type="Gene3D" id="2.40.10.220">
    <property type="entry name" value="predicted glycosyltransferase like domains"/>
    <property type="match status" value="1"/>
</dbReference>
<proteinExistence type="predicted"/>
<dbReference type="GO" id="GO:0035438">
    <property type="term" value="F:cyclic-di-GMP binding"/>
    <property type="evidence" value="ECO:0007669"/>
    <property type="project" value="InterPro"/>
</dbReference>
<dbReference type="InterPro" id="IPR009875">
    <property type="entry name" value="PilZ_domain"/>
</dbReference>
<sequence>MNNQVMSNHERRKLLRFYCSIPSELVELEGKNNLVEGATVLDFSNEGLRLSVNFVEPSPGSTTEVMLYIPHKQLITSLTGQVIWSKHVKNKMEIGLKIKEIEKQGTKDVLDWVFPRWLEKEKKIRDGLFII</sequence>
<dbReference type="EMBL" id="LAZR01004509">
    <property type="protein sequence ID" value="KKN07966.1"/>
    <property type="molecule type" value="Genomic_DNA"/>
</dbReference>
<dbReference type="Pfam" id="PF07238">
    <property type="entry name" value="PilZ"/>
    <property type="match status" value="1"/>
</dbReference>
<organism evidence="2">
    <name type="scientific">marine sediment metagenome</name>
    <dbReference type="NCBI Taxonomy" id="412755"/>
    <lineage>
        <taxon>unclassified sequences</taxon>
        <taxon>metagenomes</taxon>
        <taxon>ecological metagenomes</taxon>
    </lineage>
</organism>
<evidence type="ECO:0000313" key="2">
    <source>
        <dbReference type="EMBL" id="KKN07966.1"/>
    </source>
</evidence>
<gene>
    <name evidence="2" type="ORF">LCGC14_1061520</name>
</gene>
<reference evidence="2" key="1">
    <citation type="journal article" date="2015" name="Nature">
        <title>Complex archaea that bridge the gap between prokaryotes and eukaryotes.</title>
        <authorList>
            <person name="Spang A."/>
            <person name="Saw J.H."/>
            <person name="Jorgensen S.L."/>
            <person name="Zaremba-Niedzwiedzka K."/>
            <person name="Martijn J."/>
            <person name="Lind A.E."/>
            <person name="van Eijk R."/>
            <person name="Schleper C."/>
            <person name="Guy L."/>
            <person name="Ettema T.J."/>
        </authorList>
    </citation>
    <scope>NUCLEOTIDE SEQUENCE</scope>
</reference>
<dbReference type="AlphaFoldDB" id="A0A0F9Q3X6"/>
<accession>A0A0F9Q3X6</accession>
<feature type="domain" description="PilZ" evidence="1">
    <location>
        <begin position="10"/>
        <end position="113"/>
    </location>
</feature>
<evidence type="ECO:0000259" key="1">
    <source>
        <dbReference type="Pfam" id="PF07238"/>
    </source>
</evidence>